<organism evidence="1 2">
    <name type="scientific">Cellulomonas pakistanensis</name>
    <dbReference type="NCBI Taxonomy" id="992287"/>
    <lineage>
        <taxon>Bacteria</taxon>
        <taxon>Bacillati</taxon>
        <taxon>Actinomycetota</taxon>
        <taxon>Actinomycetes</taxon>
        <taxon>Micrococcales</taxon>
        <taxon>Cellulomonadaceae</taxon>
        <taxon>Cellulomonas</taxon>
    </lineage>
</organism>
<reference evidence="1" key="1">
    <citation type="submission" date="2021-01" db="EMBL/GenBank/DDBJ databases">
        <title>Whole genome shotgun sequence of Cellulomonas pakistanensis NBRC 110800.</title>
        <authorList>
            <person name="Komaki H."/>
            <person name="Tamura T."/>
        </authorList>
    </citation>
    <scope>NUCLEOTIDE SEQUENCE</scope>
    <source>
        <strain evidence="1">NBRC 110800</strain>
    </source>
</reference>
<gene>
    <name evidence="1" type="ORF">Cpa01nite_14100</name>
</gene>
<evidence type="ECO:0000313" key="1">
    <source>
        <dbReference type="EMBL" id="GIG36029.1"/>
    </source>
</evidence>
<dbReference type="Gene3D" id="3.40.30.10">
    <property type="entry name" value="Glutaredoxin"/>
    <property type="match status" value="1"/>
</dbReference>
<dbReference type="RefSeq" id="WP_203668050.1">
    <property type="nucleotide sequence ID" value="NZ_BONO01000008.1"/>
</dbReference>
<accession>A0A919P7Y7</accession>
<sequence length="96" mass="10120">MPTPPAETEPRVVLYSRAGCHLCDTARDLVAAVAAERGATWAEVDVDSGGTAADGRSLAAAYGELLPVVEVDGARVGYWQIDRDRLVDALAAPRRA</sequence>
<keyword evidence="2" id="KW-1185">Reference proteome</keyword>
<dbReference type="EMBL" id="BONO01000008">
    <property type="protein sequence ID" value="GIG36029.1"/>
    <property type="molecule type" value="Genomic_DNA"/>
</dbReference>
<dbReference type="InterPro" id="IPR036249">
    <property type="entry name" value="Thioredoxin-like_sf"/>
</dbReference>
<protein>
    <submittedName>
        <fullName evidence="1">Thioredoxin family protein</fullName>
    </submittedName>
</protein>
<evidence type="ECO:0000313" key="2">
    <source>
        <dbReference type="Proteomes" id="UP000642125"/>
    </source>
</evidence>
<dbReference type="SUPFAM" id="SSF52833">
    <property type="entry name" value="Thioredoxin-like"/>
    <property type="match status" value="1"/>
</dbReference>
<dbReference type="Proteomes" id="UP000642125">
    <property type="component" value="Unassembled WGS sequence"/>
</dbReference>
<comment type="caution">
    <text evidence="1">The sequence shown here is derived from an EMBL/GenBank/DDBJ whole genome shotgun (WGS) entry which is preliminary data.</text>
</comment>
<name>A0A919P7Y7_9CELL</name>
<dbReference type="Pfam" id="PF05768">
    <property type="entry name" value="Glrx-like"/>
    <property type="match status" value="1"/>
</dbReference>
<dbReference type="InterPro" id="IPR008554">
    <property type="entry name" value="Glutaredoxin-like"/>
</dbReference>
<proteinExistence type="predicted"/>
<dbReference type="AlphaFoldDB" id="A0A919P7Y7"/>